<dbReference type="PANTHER" id="PTHR28152:SF1">
    <property type="entry name" value="HYDROXYACYL-THIOESTER DEHYDRATASE TYPE 2, MITOCHONDRIAL"/>
    <property type="match status" value="1"/>
</dbReference>
<reference evidence="2" key="1">
    <citation type="submission" date="2021-02" db="EMBL/GenBank/DDBJ databases">
        <title>Neisseriaceae sp. 26B isolated from the cloaca of a Common Toad-headed Turtle (Mesoclemmys nasuta).</title>
        <authorList>
            <person name="Spergser J."/>
            <person name="Busse H.-J."/>
        </authorList>
    </citation>
    <scope>NUCLEOTIDE SEQUENCE</scope>
    <source>
        <strain evidence="2">26B</strain>
    </source>
</reference>
<dbReference type="KEGG" id="ptes:JQU52_08485"/>
<dbReference type="InterPro" id="IPR052741">
    <property type="entry name" value="Mitochondrial_HTD2"/>
</dbReference>
<name>A0A892ZDQ7_9NEIS</name>
<dbReference type="InterPro" id="IPR029069">
    <property type="entry name" value="HotDog_dom_sf"/>
</dbReference>
<dbReference type="Pfam" id="PF13452">
    <property type="entry name" value="FAS1_DH_region"/>
    <property type="match status" value="1"/>
</dbReference>
<dbReference type="AlphaFoldDB" id="A0A892ZDQ7"/>
<dbReference type="PANTHER" id="PTHR28152">
    <property type="entry name" value="HYDROXYACYL-THIOESTER DEHYDRATASE TYPE 2, MITOCHONDRIAL"/>
    <property type="match status" value="1"/>
</dbReference>
<accession>A0A892ZDQ7</accession>
<dbReference type="GO" id="GO:0019171">
    <property type="term" value="F:(3R)-hydroxyacyl-[acyl-carrier-protein] dehydratase activity"/>
    <property type="evidence" value="ECO:0007669"/>
    <property type="project" value="TreeGrafter"/>
</dbReference>
<evidence type="ECO:0000313" key="2">
    <source>
        <dbReference type="EMBL" id="QRQ80793.1"/>
    </source>
</evidence>
<dbReference type="InterPro" id="IPR039569">
    <property type="entry name" value="FAS1-like_DH_region"/>
</dbReference>
<dbReference type="EMBL" id="CP069798">
    <property type="protein sequence ID" value="QRQ80793.1"/>
    <property type="molecule type" value="Genomic_DNA"/>
</dbReference>
<dbReference type="Proteomes" id="UP000653156">
    <property type="component" value="Chromosome"/>
</dbReference>
<protein>
    <submittedName>
        <fullName evidence="2">MaoC family dehydratase N-terminal domain-containing protein</fullName>
    </submittedName>
</protein>
<feature type="domain" description="FAS1-like dehydratase" evidence="1">
    <location>
        <begin position="62"/>
        <end position="135"/>
    </location>
</feature>
<proteinExistence type="predicted"/>
<dbReference type="SUPFAM" id="SSF54637">
    <property type="entry name" value="Thioesterase/thiol ester dehydrase-isomerase"/>
    <property type="match status" value="2"/>
</dbReference>
<dbReference type="RefSeq" id="WP_230338079.1">
    <property type="nucleotide sequence ID" value="NZ_CP069798.1"/>
</dbReference>
<evidence type="ECO:0000259" key="1">
    <source>
        <dbReference type="Pfam" id="PF13452"/>
    </source>
</evidence>
<dbReference type="Gene3D" id="3.10.129.10">
    <property type="entry name" value="Hotdog Thioesterase"/>
    <property type="match status" value="2"/>
</dbReference>
<sequence length="274" mass="29968">MASLSDWIGKREHKIDTVSTLLVRRMAATLGVAAPQAGDALPHLWHWMFFQPELLAADLGRDGHPALGGFMPPADGRNRMWAGGSFEFAQPLRVGEAAECVSTIENVVEKQGSTGSLVFVTVRHDYAQVGVHCFTERQNVVYRAPSAPKPHSAAAPAAEWHQPVQPDATLLFRYSALTFNGHRIHYDYPYATEVEGYAGLVVHGPMMATWALHGFMAAHPDKRVLAYEYRGVRPTTLPQAVEIGGRLQSGSEAEVWIANGDGLIQQGKVVFESV</sequence>
<keyword evidence="3" id="KW-1185">Reference proteome</keyword>
<gene>
    <name evidence="2" type="ORF">JQU52_08485</name>
</gene>
<organism evidence="2 3">
    <name type="scientific">Paralysiella testudinis</name>
    <dbReference type="NCBI Taxonomy" id="2809020"/>
    <lineage>
        <taxon>Bacteria</taxon>
        <taxon>Pseudomonadati</taxon>
        <taxon>Pseudomonadota</taxon>
        <taxon>Betaproteobacteria</taxon>
        <taxon>Neisseriales</taxon>
        <taxon>Neisseriaceae</taxon>
        <taxon>Paralysiella</taxon>
    </lineage>
</organism>
<evidence type="ECO:0000313" key="3">
    <source>
        <dbReference type="Proteomes" id="UP000653156"/>
    </source>
</evidence>